<dbReference type="EMBL" id="VUJU01001248">
    <property type="protein sequence ID" value="KAF0766181.1"/>
    <property type="molecule type" value="Genomic_DNA"/>
</dbReference>
<sequence>MHFLSEKVRNNCISFFLCFQYLFFLTPHSNYELESNIFNIFTLQNHFLQIVLKCLYKIINNMMDFLKILQNINFKIDSKNCR</sequence>
<organism evidence="1 2">
    <name type="scientific">Aphis craccivora</name>
    <name type="common">Cowpea aphid</name>
    <dbReference type="NCBI Taxonomy" id="307492"/>
    <lineage>
        <taxon>Eukaryota</taxon>
        <taxon>Metazoa</taxon>
        <taxon>Ecdysozoa</taxon>
        <taxon>Arthropoda</taxon>
        <taxon>Hexapoda</taxon>
        <taxon>Insecta</taxon>
        <taxon>Pterygota</taxon>
        <taxon>Neoptera</taxon>
        <taxon>Paraneoptera</taxon>
        <taxon>Hemiptera</taxon>
        <taxon>Sternorrhyncha</taxon>
        <taxon>Aphidomorpha</taxon>
        <taxon>Aphidoidea</taxon>
        <taxon>Aphididae</taxon>
        <taxon>Aphidini</taxon>
        <taxon>Aphis</taxon>
        <taxon>Aphis</taxon>
    </lineage>
</organism>
<reference evidence="1 2" key="1">
    <citation type="submission" date="2019-08" db="EMBL/GenBank/DDBJ databases">
        <title>Whole genome of Aphis craccivora.</title>
        <authorList>
            <person name="Voronova N.V."/>
            <person name="Shulinski R.S."/>
            <person name="Bandarenka Y.V."/>
            <person name="Zhorov D.G."/>
            <person name="Warner D."/>
        </authorList>
    </citation>
    <scope>NUCLEOTIDE SEQUENCE [LARGE SCALE GENOMIC DNA]</scope>
    <source>
        <strain evidence="1">180601</strain>
        <tissue evidence="1">Whole Body</tissue>
    </source>
</reference>
<comment type="caution">
    <text evidence="1">The sequence shown here is derived from an EMBL/GenBank/DDBJ whole genome shotgun (WGS) entry which is preliminary data.</text>
</comment>
<dbReference type="AlphaFoldDB" id="A0A6G0Z6Q7"/>
<name>A0A6G0Z6Q7_APHCR</name>
<protein>
    <submittedName>
        <fullName evidence="1">Uncharacterized protein</fullName>
    </submittedName>
</protein>
<feature type="non-terminal residue" evidence="1">
    <location>
        <position position="82"/>
    </location>
</feature>
<gene>
    <name evidence="1" type="ORF">FWK35_00004504</name>
</gene>
<dbReference type="Proteomes" id="UP000478052">
    <property type="component" value="Unassembled WGS sequence"/>
</dbReference>
<evidence type="ECO:0000313" key="1">
    <source>
        <dbReference type="EMBL" id="KAF0766181.1"/>
    </source>
</evidence>
<proteinExistence type="predicted"/>
<keyword evidence="2" id="KW-1185">Reference proteome</keyword>
<evidence type="ECO:0000313" key="2">
    <source>
        <dbReference type="Proteomes" id="UP000478052"/>
    </source>
</evidence>
<accession>A0A6G0Z6Q7</accession>